<dbReference type="Proteomes" id="UP000178873">
    <property type="component" value="Unassembled WGS sequence"/>
</dbReference>
<reference evidence="1 2" key="1">
    <citation type="journal article" date="2016" name="Nat. Commun.">
        <title>Thousands of microbial genomes shed light on interconnected biogeochemical processes in an aquifer system.</title>
        <authorList>
            <person name="Anantharaman K."/>
            <person name="Brown C.T."/>
            <person name="Hug L.A."/>
            <person name="Sharon I."/>
            <person name="Castelle C.J."/>
            <person name="Probst A.J."/>
            <person name="Thomas B.C."/>
            <person name="Singh A."/>
            <person name="Wilkins M.J."/>
            <person name="Karaoz U."/>
            <person name="Brodie E.L."/>
            <person name="Williams K.H."/>
            <person name="Hubbard S.S."/>
            <person name="Banfield J.F."/>
        </authorList>
    </citation>
    <scope>NUCLEOTIDE SEQUENCE [LARGE SCALE GENOMIC DNA]</scope>
</reference>
<gene>
    <name evidence="1" type="ORF">A2664_04240</name>
</gene>
<dbReference type="EMBL" id="MHRF01000013">
    <property type="protein sequence ID" value="OHA17786.1"/>
    <property type="molecule type" value="Genomic_DNA"/>
</dbReference>
<evidence type="ECO:0008006" key="3">
    <source>
        <dbReference type="Google" id="ProtNLM"/>
    </source>
</evidence>
<protein>
    <recommendedName>
        <fullName evidence="3">Lactamase</fullName>
    </recommendedName>
</protein>
<organism evidence="1 2">
    <name type="scientific">Candidatus Taylorbacteria bacterium RIFCSPHIGHO2_01_FULL_46_22b</name>
    <dbReference type="NCBI Taxonomy" id="1802301"/>
    <lineage>
        <taxon>Bacteria</taxon>
        <taxon>Candidatus Tayloriibacteriota</taxon>
    </lineage>
</organism>
<proteinExistence type="predicted"/>
<comment type="caution">
    <text evidence="1">The sequence shown here is derived from an EMBL/GenBank/DDBJ whole genome shotgun (WGS) entry which is preliminary data.</text>
</comment>
<dbReference type="Pfam" id="PF13483">
    <property type="entry name" value="Lactamase_B_3"/>
    <property type="match status" value="1"/>
</dbReference>
<dbReference type="STRING" id="1802301.A2664_04240"/>
<dbReference type="Gene3D" id="3.60.15.10">
    <property type="entry name" value="Ribonuclease Z/Hydroxyacylglutathione hydrolase-like"/>
    <property type="match status" value="1"/>
</dbReference>
<dbReference type="SUPFAM" id="SSF56281">
    <property type="entry name" value="Metallo-hydrolase/oxidoreductase"/>
    <property type="match status" value="1"/>
</dbReference>
<evidence type="ECO:0000313" key="2">
    <source>
        <dbReference type="Proteomes" id="UP000178873"/>
    </source>
</evidence>
<name>A0A1G2M1L5_9BACT</name>
<dbReference type="PANTHER" id="PTHR39189:SF1">
    <property type="entry name" value="UPF0173 METAL-DEPENDENT HYDROLASE YTKL"/>
    <property type="match status" value="1"/>
</dbReference>
<evidence type="ECO:0000313" key="1">
    <source>
        <dbReference type="EMBL" id="OHA17786.1"/>
    </source>
</evidence>
<accession>A0A1G2M1L5</accession>
<dbReference type="InterPro" id="IPR036866">
    <property type="entry name" value="RibonucZ/Hydroxyglut_hydro"/>
</dbReference>
<dbReference type="PANTHER" id="PTHR39189">
    <property type="entry name" value="UPF0173 METAL-DEPENDENT HYDROLASE YTKL"/>
    <property type="match status" value="1"/>
</dbReference>
<sequence>MIITYQGAEFFKVQYGDVTLAFNPISKQSKLKGGRFGADVVLVSTNVPDFNGVEAVTLGDKKPFAIMGAGEYELKGVTVHGLATETKYGGEARVNTVYMVSMEGMNLCFLGALGKKDLPAEATEAIDEIDILFVPIGGDGVLSATEGYELAVSLEPKIIIPMHFGMIGAKNALEVFLKEGGEKGKQSIDKLTIKKKDLEGKEGEIVVLASA</sequence>
<dbReference type="AlphaFoldDB" id="A0A1G2M1L5"/>